<dbReference type="PANTHER" id="PTHR35908">
    <property type="entry name" value="HYPOTHETICAL FUSION PROTEIN"/>
    <property type="match status" value="1"/>
</dbReference>
<evidence type="ECO:0000259" key="1">
    <source>
        <dbReference type="Pfam" id="PF18029"/>
    </source>
</evidence>
<dbReference type="InterPro" id="IPR029068">
    <property type="entry name" value="Glyas_Bleomycin-R_OHBP_Dase"/>
</dbReference>
<name>A0ABS8JDQ0_9GAMM</name>
<comment type="caution">
    <text evidence="2">The sequence shown here is derived from an EMBL/GenBank/DDBJ whole genome shotgun (WGS) entry which is preliminary data.</text>
</comment>
<dbReference type="InterPro" id="IPR041581">
    <property type="entry name" value="Glyoxalase_6"/>
</dbReference>
<gene>
    <name evidence="2" type="ORF">LK996_01140</name>
</gene>
<evidence type="ECO:0000313" key="2">
    <source>
        <dbReference type="EMBL" id="MCC8361689.1"/>
    </source>
</evidence>
<reference evidence="2" key="1">
    <citation type="submission" date="2021-10" db="EMBL/GenBank/DDBJ databases">
        <authorList>
            <person name="Lyu M."/>
            <person name="Wang X."/>
            <person name="Meng X."/>
            <person name="Xu K."/>
        </authorList>
    </citation>
    <scope>NUCLEOTIDE SEQUENCE</scope>
    <source>
        <strain evidence="2">A6</strain>
    </source>
</reference>
<organism evidence="2 3">
    <name type="scientific">Noviluteimonas lactosilytica</name>
    <dbReference type="NCBI Taxonomy" id="2888523"/>
    <lineage>
        <taxon>Bacteria</taxon>
        <taxon>Pseudomonadati</taxon>
        <taxon>Pseudomonadota</taxon>
        <taxon>Gammaproteobacteria</taxon>
        <taxon>Lysobacterales</taxon>
        <taxon>Lysobacteraceae</taxon>
        <taxon>Noviluteimonas</taxon>
    </lineage>
</organism>
<dbReference type="EMBL" id="JAJGAK010000001">
    <property type="protein sequence ID" value="MCC8361689.1"/>
    <property type="molecule type" value="Genomic_DNA"/>
</dbReference>
<dbReference type="RefSeq" id="WP_230525343.1">
    <property type="nucleotide sequence ID" value="NZ_JAJGAK010000001.1"/>
</dbReference>
<proteinExistence type="predicted"/>
<evidence type="ECO:0000313" key="3">
    <source>
        <dbReference type="Proteomes" id="UP001165293"/>
    </source>
</evidence>
<accession>A0ABS8JDQ0</accession>
<feature type="domain" description="Glyoxalase-like" evidence="1">
    <location>
        <begin position="11"/>
        <end position="111"/>
    </location>
</feature>
<dbReference type="Proteomes" id="UP001165293">
    <property type="component" value="Unassembled WGS sequence"/>
</dbReference>
<sequence>MHRSRLCALLIDCNVDDIEAAARFWSAALGRDIDRDHAGTRGNYVMLETPPGEVIVQLQRVEHESRVHIDIESDDIEAEVARLEKLGAVIDRRLERWVVMRAPTGQRFCVVRVQRPDFPDNANAWDDDATG</sequence>
<dbReference type="PANTHER" id="PTHR35908:SF1">
    <property type="entry name" value="CONSERVED PROTEIN"/>
    <property type="match status" value="1"/>
</dbReference>
<dbReference type="Gene3D" id="3.10.180.10">
    <property type="entry name" value="2,3-Dihydroxybiphenyl 1,2-Dioxygenase, domain 1"/>
    <property type="match status" value="1"/>
</dbReference>
<keyword evidence="3" id="KW-1185">Reference proteome</keyword>
<protein>
    <submittedName>
        <fullName evidence="2">VOC family protein</fullName>
    </submittedName>
</protein>
<dbReference type="Pfam" id="PF18029">
    <property type="entry name" value="Glyoxalase_6"/>
    <property type="match status" value="1"/>
</dbReference>
<dbReference type="SUPFAM" id="SSF54593">
    <property type="entry name" value="Glyoxalase/Bleomycin resistance protein/Dihydroxybiphenyl dioxygenase"/>
    <property type="match status" value="1"/>
</dbReference>
<dbReference type="CDD" id="cd06587">
    <property type="entry name" value="VOC"/>
    <property type="match status" value="1"/>
</dbReference>